<organism evidence="2 3">
    <name type="scientific">Luteolibacter flavescens</name>
    <dbReference type="NCBI Taxonomy" id="1859460"/>
    <lineage>
        <taxon>Bacteria</taxon>
        <taxon>Pseudomonadati</taxon>
        <taxon>Verrucomicrobiota</taxon>
        <taxon>Verrucomicrobiia</taxon>
        <taxon>Verrucomicrobiales</taxon>
        <taxon>Verrucomicrobiaceae</taxon>
        <taxon>Luteolibacter</taxon>
    </lineage>
</organism>
<dbReference type="PANTHER" id="PTHR36173">
    <property type="entry name" value="RIBONUCLEASE VAPC16-RELATED"/>
    <property type="match status" value="1"/>
</dbReference>
<sequence length="133" mass="14506">MEALAVKACLDTHAVIWSLMDDPKLGKNARELIASSTRDDLIVSDITLLEVSMLLSKGRLQTRQEPVFLLGKIADSFRILPISPEIAALATSLALPQGDPFDRVIAATAVHHGIPLLSRDKALKRSKAVDILW</sequence>
<gene>
    <name evidence="2" type="ORF">OKA04_06750</name>
</gene>
<evidence type="ECO:0000313" key="3">
    <source>
        <dbReference type="Proteomes" id="UP001207930"/>
    </source>
</evidence>
<dbReference type="Gene3D" id="3.40.50.1010">
    <property type="entry name" value="5'-nuclease"/>
    <property type="match status" value="1"/>
</dbReference>
<dbReference type="InterPro" id="IPR029060">
    <property type="entry name" value="PIN-like_dom_sf"/>
</dbReference>
<dbReference type="InterPro" id="IPR052919">
    <property type="entry name" value="TA_system_RNase"/>
</dbReference>
<evidence type="ECO:0000313" key="2">
    <source>
        <dbReference type="EMBL" id="MCW1884424.1"/>
    </source>
</evidence>
<dbReference type="CDD" id="cd09872">
    <property type="entry name" value="PIN_Sll0205-like"/>
    <property type="match status" value="1"/>
</dbReference>
<dbReference type="PANTHER" id="PTHR36173:SF1">
    <property type="entry name" value="RIBONUCLEASE VAPC22"/>
    <property type="match status" value="1"/>
</dbReference>
<feature type="domain" description="PIN" evidence="1">
    <location>
        <begin position="6"/>
        <end position="125"/>
    </location>
</feature>
<protein>
    <submittedName>
        <fullName evidence="2">Type II toxin-antitoxin system VapC family toxin</fullName>
    </submittedName>
</protein>
<keyword evidence="3" id="KW-1185">Reference proteome</keyword>
<dbReference type="Proteomes" id="UP001207930">
    <property type="component" value="Unassembled WGS sequence"/>
</dbReference>
<comment type="caution">
    <text evidence="2">The sequence shown here is derived from an EMBL/GenBank/DDBJ whole genome shotgun (WGS) entry which is preliminary data.</text>
</comment>
<dbReference type="InterPro" id="IPR041705">
    <property type="entry name" value="PIN_Sll0205"/>
</dbReference>
<dbReference type="InterPro" id="IPR002716">
    <property type="entry name" value="PIN_dom"/>
</dbReference>
<name>A0ABT3FLH5_9BACT</name>
<dbReference type="EMBL" id="JAPDDS010000003">
    <property type="protein sequence ID" value="MCW1884424.1"/>
    <property type="molecule type" value="Genomic_DNA"/>
</dbReference>
<dbReference type="RefSeq" id="WP_264500384.1">
    <property type="nucleotide sequence ID" value="NZ_JAPDDS010000003.1"/>
</dbReference>
<dbReference type="SMART" id="SM00670">
    <property type="entry name" value="PINc"/>
    <property type="match status" value="1"/>
</dbReference>
<proteinExistence type="predicted"/>
<reference evidence="2 3" key="1">
    <citation type="submission" date="2022-10" db="EMBL/GenBank/DDBJ databases">
        <title>Luteolibacter flavescens strain MCCC 1K03193, whole genome shotgun sequencing project.</title>
        <authorList>
            <person name="Zhao G."/>
            <person name="Shen L."/>
        </authorList>
    </citation>
    <scope>NUCLEOTIDE SEQUENCE [LARGE SCALE GENOMIC DNA]</scope>
    <source>
        <strain evidence="2 3">MCCC 1K03193</strain>
    </source>
</reference>
<dbReference type="Pfam" id="PF01850">
    <property type="entry name" value="PIN"/>
    <property type="match status" value="1"/>
</dbReference>
<dbReference type="SUPFAM" id="SSF88723">
    <property type="entry name" value="PIN domain-like"/>
    <property type="match status" value="1"/>
</dbReference>
<accession>A0ABT3FLH5</accession>
<evidence type="ECO:0000259" key="1">
    <source>
        <dbReference type="SMART" id="SM00670"/>
    </source>
</evidence>